<dbReference type="AlphaFoldDB" id="A0A835SRJ0"/>
<feature type="region of interest" description="Disordered" evidence="1">
    <location>
        <begin position="462"/>
        <end position="495"/>
    </location>
</feature>
<proteinExistence type="predicted"/>
<evidence type="ECO:0000313" key="2">
    <source>
        <dbReference type="EMBL" id="KAG2431889.1"/>
    </source>
</evidence>
<organism evidence="2 3">
    <name type="scientific">Chlamydomonas incerta</name>
    <dbReference type="NCBI Taxonomy" id="51695"/>
    <lineage>
        <taxon>Eukaryota</taxon>
        <taxon>Viridiplantae</taxon>
        <taxon>Chlorophyta</taxon>
        <taxon>core chlorophytes</taxon>
        <taxon>Chlorophyceae</taxon>
        <taxon>CS clade</taxon>
        <taxon>Chlamydomonadales</taxon>
        <taxon>Chlamydomonadaceae</taxon>
        <taxon>Chlamydomonas</taxon>
    </lineage>
</organism>
<feature type="compositionally biased region" description="Pro residues" evidence="1">
    <location>
        <begin position="423"/>
        <end position="433"/>
    </location>
</feature>
<evidence type="ECO:0000313" key="3">
    <source>
        <dbReference type="Proteomes" id="UP000650467"/>
    </source>
</evidence>
<accession>A0A835SRJ0</accession>
<feature type="region of interest" description="Disordered" evidence="1">
    <location>
        <begin position="803"/>
        <end position="838"/>
    </location>
</feature>
<feature type="compositionally biased region" description="Basic residues" evidence="1">
    <location>
        <begin position="413"/>
        <end position="422"/>
    </location>
</feature>
<feature type="compositionally biased region" description="Gly residues" evidence="1">
    <location>
        <begin position="247"/>
        <end position="261"/>
    </location>
</feature>
<feature type="compositionally biased region" description="Low complexity" evidence="1">
    <location>
        <begin position="814"/>
        <end position="832"/>
    </location>
</feature>
<dbReference type="EMBL" id="JAEHOC010000023">
    <property type="protein sequence ID" value="KAG2431889.1"/>
    <property type="molecule type" value="Genomic_DNA"/>
</dbReference>
<dbReference type="PANTHER" id="PTHR40903:SF1">
    <property type="entry name" value="HYPHALLY REGULATED CELL WALL PROTEIN 3"/>
    <property type="match status" value="1"/>
</dbReference>
<feature type="compositionally biased region" description="Gly residues" evidence="1">
    <location>
        <begin position="212"/>
        <end position="236"/>
    </location>
</feature>
<gene>
    <name evidence="2" type="ORF">HXX76_009382</name>
</gene>
<feature type="compositionally biased region" description="Basic and acidic residues" evidence="1">
    <location>
        <begin position="102"/>
        <end position="113"/>
    </location>
</feature>
<comment type="caution">
    <text evidence="2">The sequence shown here is derived from an EMBL/GenBank/DDBJ whole genome shotgun (WGS) entry which is preliminary data.</text>
</comment>
<reference evidence="2" key="1">
    <citation type="journal article" date="2020" name="bioRxiv">
        <title>Comparative genomics of Chlamydomonas.</title>
        <authorList>
            <person name="Craig R.J."/>
            <person name="Hasan A.R."/>
            <person name="Ness R.W."/>
            <person name="Keightley P.D."/>
        </authorList>
    </citation>
    <scope>NUCLEOTIDE SEQUENCE</scope>
    <source>
        <strain evidence="2">SAG 7.73</strain>
    </source>
</reference>
<evidence type="ECO:0000256" key="1">
    <source>
        <dbReference type="SAM" id="MobiDB-lite"/>
    </source>
</evidence>
<feature type="region of interest" description="Disordered" evidence="1">
    <location>
        <begin position="68"/>
        <end position="115"/>
    </location>
</feature>
<feature type="region of interest" description="Disordered" evidence="1">
    <location>
        <begin position="413"/>
        <end position="436"/>
    </location>
</feature>
<feature type="region of interest" description="Disordered" evidence="1">
    <location>
        <begin position="212"/>
        <end position="287"/>
    </location>
</feature>
<protein>
    <submittedName>
        <fullName evidence="2">Uncharacterized protein</fullName>
    </submittedName>
</protein>
<dbReference type="OrthoDB" id="552114at2759"/>
<sequence>MSTASLLDLPPAVWAVHLGPRLSPRALAALRLASRDAAALLDGVLIRRLALLPTVSWVLQRQATARPALEPAAGSGGAQGSGSGGGSSCGAGAGAGAGQGREQQDRVEQHVDAAAEPADQSNVSMLLSQRFSDLEELFLKPASAHDFVRRIDLRSVLLVLLGPAAPPRLAALHLAGWPPPHTGPLCAALPAWCPWLHTLVLEGLLGGADDGGAANGGGGRRRGATGGGQPRGQGGGREARPQEDSGEGSGGDSGGEGGGQDGLFRGRAASDGDGDSGSSGQQSTAAGGAGGGLAAALAALPMLRRLSLRYGAAGGAAGSAVSRHRPPRACPDLSALTQLTALQLAGVVPNAATAASLAALTALASLHLELLCDGYDKGMQVLDLSRHTHLTSLVLRARAPGSAAADPLRLHHHHHHPLHPRRAPQPSPLPCPAPLRGTLQRLPPSLLSLAVDIPPWRPRLDAAAGWAEPGPPEPAASGTGAQQRRRGASAGAGVASAAEEATGGAAVGPPPLRLLACAPDLLPCLRELGLSVRALRAIRLVTLPSLASSGGGGFGYGGGGGGCLGMVQGCSSAATWELALPPCGAGCPCAAGCGLHRVDRARAHAGGRAGAAGGAVGAGTRAGGGSAPAACRSYSDGGAGVGTGGRSWLAGDGGGALGRDRRRLEALSNCAALAASSPPHPGADAVAALRLLPGHLIPLAVPLRAPSPQLQPEAAVAAAAVAAAVAAPAVAAPAEGRAGPADGLAAAASSSAASACAAVGRHLSYIEVSARVNQNSAAALLTILERAAAASLHAQLGAAPFGTGGAAGPDPRPAELGRSAAGAAAASGVESDSGGGEGSGGGLSLSLTLSLERNVNGAELLSDLAALQTKYGSSEYGSSSVTQAAGGLCGGGGGGGGDDGAGHCGSGPVGGGAAGIAIRHLALLDLSAQAAAFPRGYSNSSTAFAACTNAAAGDAQQPVLVGPQGPPLPALPLQALPMPLSLPPFFTALQALGHCLTTLTLQPVRNMLRPLAAALGSSSSTGGSSSSNSSSGCPALRLLRLHDVEEDGRSAAERPLLPRLGDLMLAFGGCSSTDIGSSSSSSSNGGAGGMSWEDGCLSLSDGAWLHATGPDAAAVDERRNAELEVGGDSGEDVGRAESDAAAGAASVLGAWAGSMPGAGGEAAASQAGVRAEAGGSCPGGDRGAARAIVVPQLQAWEVECLGREVEAVSGGRCGCILARS</sequence>
<feature type="compositionally biased region" description="Low complexity" evidence="1">
    <location>
        <begin position="475"/>
        <end position="495"/>
    </location>
</feature>
<feature type="compositionally biased region" description="Low complexity" evidence="1">
    <location>
        <begin position="265"/>
        <end position="286"/>
    </location>
</feature>
<dbReference type="Proteomes" id="UP000650467">
    <property type="component" value="Unassembled WGS sequence"/>
</dbReference>
<feature type="compositionally biased region" description="Gly residues" evidence="1">
    <location>
        <begin position="74"/>
        <end position="99"/>
    </location>
</feature>
<dbReference type="PANTHER" id="PTHR40903">
    <property type="entry name" value="GLYCINE-RICH CELL WALL STRUCTURAL PROTEIN 1-LIKE"/>
    <property type="match status" value="1"/>
</dbReference>
<name>A0A835SRJ0_CHLIN</name>
<keyword evidence="3" id="KW-1185">Reference proteome</keyword>